<organism evidence="2 3">
    <name type="scientific">Chitinophaga eiseniae</name>
    <dbReference type="NCBI Taxonomy" id="634771"/>
    <lineage>
        <taxon>Bacteria</taxon>
        <taxon>Pseudomonadati</taxon>
        <taxon>Bacteroidota</taxon>
        <taxon>Chitinophagia</taxon>
        <taxon>Chitinophagales</taxon>
        <taxon>Chitinophagaceae</taxon>
        <taxon>Chitinophaga</taxon>
    </lineage>
</organism>
<dbReference type="GO" id="GO:0016301">
    <property type="term" value="F:kinase activity"/>
    <property type="evidence" value="ECO:0007669"/>
    <property type="project" value="UniProtKB-KW"/>
</dbReference>
<reference evidence="3" key="1">
    <citation type="submission" date="2017-02" db="EMBL/GenBank/DDBJ databases">
        <authorList>
            <person name="Varghese N."/>
            <person name="Submissions S."/>
        </authorList>
    </citation>
    <scope>NUCLEOTIDE SEQUENCE [LARGE SCALE GENOMIC DNA]</scope>
    <source>
        <strain evidence="3">DSM 22224</strain>
    </source>
</reference>
<name>A0A1T4THG9_9BACT</name>
<dbReference type="PANTHER" id="PTHR18964">
    <property type="entry name" value="ROK (REPRESSOR, ORF, KINASE) FAMILY"/>
    <property type="match status" value="1"/>
</dbReference>
<dbReference type="Gene3D" id="3.30.420.40">
    <property type="match status" value="2"/>
</dbReference>
<keyword evidence="2" id="KW-0808">Transferase</keyword>
<accession>A0A1T4THG9</accession>
<dbReference type="STRING" id="634771.SAMN04488128_10587"/>
<proteinExistence type="inferred from homology"/>
<evidence type="ECO:0000313" key="3">
    <source>
        <dbReference type="Proteomes" id="UP000190367"/>
    </source>
</evidence>
<keyword evidence="3" id="KW-1185">Reference proteome</keyword>
<dbReference type="RefSeq" id="WP_078671904.1">
    <property type="nucleotide sequence ID" value="NZ_FUWZ01000005.1"/>
</dbReference>
<dbReference type="PANTHER" id="PTHR18964:SF149">
    <property type="entry name" value="BIFUNCTIONAL UDP-N-ACETYLGLUCOSAMINE 2-EPIMERASE_N-ACETYLMANNOSAMINE KINASE"/>
    <property type="match status" value="1"/>
</dbReference>
<evidence type="ECO:0000313" key="2">
    <source>
        <dbReference type="EMBL" id="SKA39903.1"/>
    </source>
</evidence>
<sequence length="321" mass="34264">MSQQLVVGIDIGGTNTKFGIVDRRGNILCDGRMLTNKHEDVNCFLDELHQQLSALIAQVGGIENIKGIGVGAPNGNYYNGNIEYAPNLRWKGVVPLASLLEKKFGLPAVLTNDANAAALGELIYGAARGMKDFIVITLGTGVGSGIVANGQLIYGHDGFAGELGHIIVIPGGRYHPGTGAYGSLEAYASATGVTNTAIEFLATRPEVPSIMREHTKEEINSKLIYEAAMKGDPLAMEVYEFTGQILGAALANFVMFSSPEAIILFGGLTQAGDVIMKPVREHMEKNLLPIFQNKVKLLFSELKESDAAILGASALAWEMKD</sequence>
<dbReference type="EMBL" id="FUWZ01000005">
    <property type="protein sequence ID" value="SKA39903.1"/>
    <property type="molecule type" value="Genomic_DNA"/>
</dbReference>
<comment type="similarity">
    <text evidence="1">Belongs to the ROK (NagC/XylR) family.</text>
</comment>
<dbReference type="InterPro" id="IPR049874">
    <property type="entry name" value="ROK_cs"/>
</dbReference>
<dbReference type="Proteomes" id="UP000190367">
    <property type="component" value="Unassembled WGS sequence"/>
</dbReference>
<dbReference type="InterPro" id="IPR000600">
    <property type="entry name" value="ROK"/>
</dbReference>
<evidence type="ECO:0000256" key="1">
    <source>
        <dbReference type="ARBA" id="ARBA00006479"/>
    </source>
</evidence>
<dbReference type="InterPro" id="IPR043129">
    <property type="entry name" value="ATPase_NBD"/>
</dbReference>
<dbReference type="OrthoDB" id="9810372at2"/>
<protein>
    <submittedName>
        <fullName evidence="2">Glucokinase</fullName>
    </submittedName>
</protein>
<keyword evidence="2" id="KW-0418">Kinase</keyword>
<dbReference type="AlphaFoldDB" id="A0A1T4THG9"/>
<dbReference type="PROSITE" id="PS01125">
    <property type="entry name" value="ROK"/>
    <property type="match status" value="1"/>
</dbReference>
<dbReference type="SUPFAM" id="SSF53067">
    <property type="entry name" value="Actin-like ATPase domain"/>
    <property type="match status" value="1"/>
</dbReference>
<gene>
    <name evidence="2" type="ORF">SAMN04488128_10587</name>
</gene>
<dbReference type="Pfam" id="PF00480">
    <property type="entry name" value="ROK"/>
    <property type="match status" value="1"/>
</dbReference>